<comment type="similarity">
    <text evidence="3">Belongs to the ATP-dependent AMP-binding enzyme family.</text>
</comment>
<dbReference type="AlphaFoldDB" id="A0A315ZDI4"/>
<dbReference type="CDD" id="cd05936">
    <property type="entry name" value="FC-FACS_FadD_like"/>
    <property type="match status" value="1"/>
</dbReference>
<accession>A0A315ZDI4</accession>
<keyword evidence="4" id="KW-0436">Ligase</keyword>
<protein>
    <recommendedName>
        <fullName evidence="7">Long-chain-fatty-acid--CoA ligase</fullName>
        <ecNumber evidence="6">6.2.1.3</ecNumber>
    </recommendedName>
    <alternativeName>
        <fullName evidence="8">Long-chain acyl-CoA synthetase</fullName>
    </alternativeName>
</protein>
<dbReference type="InterPro" id="IPR045851">
    <property type="entry name" value="AMP-bd_C_sf"/>
</dbReference>
<dbReference type="SUPFAM" id="SSF56801">
    <property type="entry name" value="Acetyl-CoA synthetase-like"/>
    <property type="match status" value="1"/>
</dbReference>
<organism evidence="11 12">
    <name type="scientific">Sediminitomix flava</name>
    <dbReference type="NCBI Taxonomy" id="379075"/>
    <lineage>
        <taxon>Bacteria</taxon>
        <taxon>Pseudomonadati</taxon>
        <taxon>Bacteroidota</taxon>
        <taxon>Cytophagia</taxon>
        <taxon>Cytophagales</taxon>
        <taxon>Flammeovirgaceae</taxon>
        <taxon>Sediminitomix</taxon>
    </lineage>
</organism>
<evidence type="ECO:0000313" key="11">
    <source>
        <dbReference type="EMBL" id="PWJ43676.1"/>
    </source>
</evidence>
<dbReference type="Pfam" id="PF13193">
    <property type="entry name" value="AMP-binding_C"/>
    <property type="match status" value="1"/>
</dbReference>
<evidence type="ECO:0000256" key="4">
    <source>
        <dbReference type="ARBA" id="ARBA00022598"/>
    </source>
</evidence>
<dbReference type="InterPro" id="IPR000873">
    <property type="entry name" value="AMP-dep_synth/lig_dom"/>
</dbReference>
<evidence type="ECO:0000256" key="8">
    <source>
        <dbReference type="ARBA" id="ARBA00042773"/>
    </source>
</evidence>
<dbReference type="InterPro" id="IPR020845">
    <property type="entry name" value="AMP-binding_CS"/>
</dbReference>
<dbReference type="GO" id="GO:0016020">
    <property type="term" value="C:membrane"/>
    <property type="evidence" value="ECO:0007669"/>
    <property type="project" value="UniProtKB-SubCell"/>
</dbReference>
<dbReference type="GO" id="GO:0004467">
    <property type="term" value="F:long-chain fatty acid-CoA ligase activity"/>
    <property type="evidence" value="ECO:0007669"/>
    <property type="project" value="UniProtKB-EC"/>
</dbReference>
<keyword evidence="5" id="KW-0472">Membrane</keyword>
<gene>
    <name evidence="11" type="ORF">BC781_10122</name>
</gene>
<dbReference type="OrthoDB" id="9778383at2"/>
<evidence type="ECO:0000259" key="10">
    <source>
        <dbReference type="Pfam" id="PF13193"/>
    </source>
</evidence>
<dbReference type="PANTHER" id="PTHR43767">
    <property type="entry name" value="LONG-CHAIN-FATTY-ACID--COA LIGASE"/>
    <property type="match status" value="1"/>
</dbReference>
<dbReference type="Proteomes" id="UP000245535">
    <property type="component" value="Unassembled WGS sequence"/>
</dbReference>
<dbReference type="RefSeq" id="WP_109615217.1">
    <property type="nucleotide sequence ID" value="NZ_QGDO01000001.1"/>
</dbReference>
<evidence type="ECO:0000256" key="2">
    <source>
        <dbReference type="ARBA" id="ARBA00005005"/>
    </source>
</evidence>
<dbReference type="PROSITE" id="PS00455">
    <property type="entry name" value="AMP_BINDING"/>
    <property type="match status" value="1"/>
</dbReference>
<proteinExistence type="inferred from homology"/>
<sequence length="556" mass="62703">MLFPWYAKYDEQVVHDIDLTKYNSILDILEEGFEKYADQLAYECMGQQMTYRQVDEASKQFAAYLQKDLGLQKGDRVAIQMPNTLQYPIVMFGVLRAGMIVVNTNPLYTEREMKHQFNDAGVKAIVILANFASKLERILKDTPVEHIIVTELGDLHSPLKGWFINTAVKHLKKMVPAYNLPTAIGFKKVMKKAASLTWDKPKVKQEDAAFLQYTGGTTGVSKGAILSHRNIIANVEQNYQWMRYKLNEGEEVVISALPLYHVFSMSVNCLTMFRMGAFNVLVTNPKDIPGFIKILSKHRFTFFTGVNTLFNALMNDPSFAQLDFSGLHISIGGGMAVQQAVANRWEEMTGCPLMEGYGLSETSPVVSTQPFKGEVRLGTIGLPFPSTQMSVRDDDGNVVEQGEAGEICIKGPQVFSGYWNLPEETKEAFFEGDWFRSGDIGTMDEDGYFRIVDRKKDMILVSGFNVYPNEVEDVLAMHESVAEVAVIGIPDEKTSEAVKAYIVFKEGKEATDKELQQHCRNYLTNYKVPKHYSFEKELPKSGVGKILRRLLKEDAK</sequence>
<evidence type="ECO:0000256" key="3">
    <source>
        <dbReference type="ARBA" id="ARBA00006432"/>
    </source>
</evidence>
<comment type="caution">
    <text evidence="11">The sequence shown here is derived from an EMBL/GenBank/DDBJ whole genome shotgun (WGS) entry which is preliminary data.</text>
</comment>
<evidence type="ECO:0000256" key="1">
    <source>
        <dbReference type="ARBA" id="ARBA00004170"/>
    </source>
</evidence>
<evidence type="ECO:0000259" key="9">
    <source>
        <dbReference type="Pfam" id="PF00501"/>
    </source>
</evidence>
<dbReference type="InterPro" id="IPR050237">
    <property type="entry name" value="ATP-dep_AMP-bd_enzyme"/>
</dbReference>
<feature type="domain" description="AMP-binding enzyme C-terminal" evidence="10">
    <location>
        <begin position="470"/>
        <end position="545"/>
    </location>
</feature>
<evidence type="ECO:0000256" key="5">
    <source>
        <dbReference type="ARBA" id="ARBA00023136"/>
    </source>
</evidence>
<evidence type="ECO:0000256" key="7">
    <source>
        <dbReference type="ARBA" id="ARBA00039545"/>
    </source>
</evidence>
<dbReference type="PANTHER" id="PTHR43767:SF8">
    <property type="entry name" value="LONG-CHAIN-FATTY-ACID--COA LIGASE"/>
    <property type="match status" value="1"/>
</dbReference>
<keyword evidence="12" id="KW-1185">Reference proteome</keyword>
<dbReference type="Gene3D" id="3.30.300.30">
    <property type="match status" value="1"/>
</dbReference>
<name>A0A315ZDI4_SEDFL</name>
<dbReference type="Gene3D" id="3.40.50.12780">
    <property type="entry name" value="N-terminal domain of ligase-like"/>
    <property type="match status" value="1"/>
</dbReference>
<feature type="domain" description="AMP-dependent synthetase/ligase" evidence="9">
    <location>
        <begin position="30"/>
        <end position="419"/>
    </location>
</feature>
<evidence type="ECO:0000313" key="12">
    <source>
        <dbReference type="Proteomes" id="UP000245535"/>
    </source>
</evidence>
<dbReference type="EC" id="6.2.1.3" evidence="6"/>
<reference evidence="11 12" key="1">
    <citation type="submission" date="2018-03" db="EMBL/GenBank/DDBJ databases">
        <title>Genomic Encyclopedia of Archaeal and Bacterial Type Strains, Phase II (KMG-II): from individual species to whole genera.</title>
        <authorList>
            <person name="Goeker M."/>
        </authorList>
    </citation>
    <scope>NUCLEOTIDE SEQUENCE [LARGE SCALE GENOMIC DNA]</scope>
    <source>
        <strain evidence="11 12">DSM 28229</strain>
    </source>
</reference>
<comment type="subcellular location">
    <subcellularLocation>
        <location evidence="1">Membrane</location>
        <topology evidence="1">Peripheral membrane protein</topology>
    </subcellularLocation>
</comment>
<dbReference type="Pfam" id="PF00501">
    <property type="entry name" value="AMP-binding"/>
    <property type="match status" value="1"/>
</dbReference>
<evidence type="ECO:0000256" key="6">
    <source>
        <dbReference type="ARBA" id="ARBA00026121"/>
    </source>
</evidence>
<dbReference type="EMBL" id="QGDO01000001">
    <property type="protein sequence ID" value="PWJ43676.1"/>
    <property type="molecule type" value="Genomic_DNA"/>
</dbReference>
<dbReference type="InterPro" id="IPR042099">
    <property type="entry name" value="ANL_N_sf"/>
</dbReference>
<dbReference type="InterPro" id="IPR025110">
    <property type="entry name" value="AMP-bd_C"/>
</dbReference>
<dbReference type="FunFam" id="3.40.50.12780:FF:000003">
    <property type="entry name" value="Long-chain-fatty-acid--CoA ligase FadD"/>
    <property type="match status" value="1"/>
</dbReference>
<comment type="pathway">
    <text evidence="2">Lipid metabolism; fatty acid beta-oxidation.</text>
</comment>